<organism evidence="3 4">
    <name type="scientific">Tribonema minus</name>
    <dbReference type="NCBI Taxonomy" id="303371"/>
    <lineage>
        <taxon>Eukaryota</taxon>
        <taxon>Sar</taxon>
        <taxon>Stramenopiles</taxon>
        <taxon>Ochrophyta</taxon>
        <taxon>PX clade</taxon>
        <taxon>Xanthophyceae</taxon>
        <taxon>Tribonematales</taxon>
        <taxon>Tribonemataceae</taxon>
        <taxon>Tribonema</taxon>
    </lineage>
</organism>
<comment type="caution">
    <text evidence="3">The sequence shown here is derived from an EMBL/GenBank/DDBJ whole genome shotgun (WGS) entry which is preliminary data.</text>
</comment>
<dbReference type="EMBL" id="JAFCMP010000523">
    <property type="protein sequence ID" value="KAG5177652.1"/>
    <property type="molecule type" value="Genomic_DNA"/>
</dbReference>
<proteinExistence type="predicted"/>
<keyword evidence="1" id="KW-0812">Transmembrane</keyword>
<accession>A0A835YPJ0</accession>
<evidence type="ECO:0000313" key="4">
    <source>
        <dbReference type="Proteomes" id="UP000664859"/>
    </source>
</evidence>
<dbReference type="InterPro" id="IPR005804">
    <property type="entry name" value="FA_desaturase_dom"/>
</dbReference>
<feature type="transmembrane region" description="Helical" evidence="1">
    <location>
        <begin position="80"/>
        <end position="97"/>
    </location>
</feature>
<evidence type="ECO:0000313" key="3">
    <source>
        <dbReference type="EMBL" id="KAG5177652.1"/>
    </source>
</evidence>
<feature type="transmembrane region" description="Helical" evidence="1">
    <location>
        <begin position="211"/>
        <end position="230"/>
    </location>
</feature>
<keyword evidence="1" id="KW-0472">Membrane</keyword>
<evidence type="ECO:0000259" key="2">
    <source>
        <dbReference type="Pfam" id="PF00487"/>
    </source>
</evidence>
<dbReference type="OrthoDB" id="1461976at2759"/>
<name>A0A835YPJ0_9STRA</name>
<reference evidence="3" key="1">
    <citation type="submission" date="2021-02" db="EMBL/GenBank/DDBJ databases">
        <title>First Annotated Genome of the Yellow-green Alga Tribonema minus.</title>
        <authorList>
            <person name="Mahan K.M."/>
        </authorList>
    </citation>
    <scope>NUCLEOTIDE SEQUENCE</scope>
    <source>
        <strain evidence="3">UTEX B ZZ1240</strain>
    </source>
</reference>
<keyword evidence="1" id="KW-1133">Transmembrane helix</keyword>
<keyword evidence="4" id="KW-1185">Reference proteome</keyword>
<evidence type="ECO:0000256" key="1">
    <source>
        <dbReference type="SAM" id="Phobius"/>
    </source>
</evidence>
<dbReference type="AlphaFoldDB" id="A0A835YPJ0"/>
<dbReference type="PANTHER" id="PTHR32100">
    <property type="entry name" value="OMEGA-6 FATTY ACID DESATURASE, CHLOROPLASTIC"/>
    <property type="match status" value="1"/>
</dbReference>
<dbReference type="GO" id="GO:0016491">
    <property type="term" value="F:oxidoreductase activity"/>
    <property type="evidence" value="ECO:0007669"/>
    <property type="project" value="InterPro"/>
</dbReference>
<protein>
    <submittedName>
        <fullName evidence="3">Fatty acid desaturase</fullName>
    </submittedName>
</protein>
<dbReference type="Proteomes" id="UP000664859">
    <property type="component" value="Unassembled WGS sequence"/>
</dbReference>
<dbReference type="GO" id="GO:0006629">
    <property type="term" value="P:lipid metabolic process"/>
    <property type="evidence" value="ECO:0007669"/>
    <property type="project" value="InterPro"/>
</dbReference>
<dbReference type="Pfam" id="PF00487">
    <property type="entry name" value="FA_desaturase"/>
    <property type="match status" value="1"/>
</dbReference>
<feature type="transmembrane region" description="Helical" evidence="1">
    <location>
        <begin position="242"/>
        <end position="258"/>
    </location>
</feature>
<gene>
    <name evidence="3" type="ORF">JKP88DRAFT_202311</name>
</gene>
<feature type="domain" description="Fatty acid desaturase" evidence="2">
    <location>
        <begin position="76"/>
        <end position="336"/>
    </location>
</feature>
<sequence>MAPRDESFLQQADPPGVLKRDPMAVKDKLRMDVLKRIIPDECFHKSLVKSLFYMVRDMGLICALWKAYPVYVEGNWPLTFVWWNAMGFMMWALFVVGHDCGHTTFSEYTWVNAVCGHLCHAPLLVPFWPWAQSHHQHHSYHNHVEKDHSFPWFRKEQYATQLSGVGRTILKTPLHPLFSYGVSYLFFGYWDGSHFNPFGSLFKNRTQRVQCAVSSLAVALFLGLFLHYVIEYSWSAFAVKYAAPWCIYNYWLVMVTYLQHHEPDSITYDDADYSFAVAAMETVDRKYCWGVDDLHHNITDGHVVHHLFFTKIPHYNLMKATDALRPYLEGLGVYRYQRNPLFLWTFVQYNYKYGLFTHSKADEPWAPPQEVKKVA</sequence>
<dbReference type="InterPro" id="IPR012171">
    <property type="entry name" value="Fatty_acid_desaturase"/>
</dbReference>